<dbReference type="AlphaFoldDB" id="A0A9R0ISN7"/>
<dbReference type="RefSeq" id="XP_021854596.1">
    <property type="nucleotide sequence ID" value="XM_021998904.1"/>
</dbReference>
<evidence type="ECO:0000256" key="1">
    <source>
        <dbReference type="SAM" id="MobiDB-lite"/>
    </source>
</evidence>
<name>A0A9R0ISN7_SPIOL</name>
<dbReference type="Pfam" id="PF14111">
    <property type="entry name" value="DUF4283"/>
    <property type="match status" value="1"/>
</dbReference>
<evidence type="ECO:0000259" key="2">
    <source>
        <dbReference type="Pfam" id="PF14111"/>
    </source>
</evidence>
<sequence length="407" mass="45215">MSRMREVMRSVNVALGLTSSSGANHGMSSEVPNPETEYEEEVIGNPPLMHKNDLEPKKPWASLFSGEALTSKGTSPSFIAPSISDGKPVDVLDRMDISKMAKQWDSAMILYVVGEKPSIGAVIRYIEKEWRNVSKPQVYLHDEGYFVIRFKTRNERDNVLVDGPYTFFGKPMVIKPWSANFNFQEEILRVIPVWIRLPNLPLNCWGSDSLSRIGSLLGVPLCADECTSKQMRISFARLLVEVDVTKELPKNVAIQDHLGKTILQKVVYEWLPLFCSKCQTVGHVCGKTQGNTTRFQPAGQPQKKVVQVWQPKKTVHIHQVEGKETENKSSENDQGDQLPVSHDDPIIVNPSVNHDEGWRVVTRRNRETRAVISSVGLAQVHEDVPGSGGGDGGKGGGDMGVMPIYAT</sequence>
<accession>A0A9R0ISN7</accession>
<organism evidence="3 4">
    <name type="scientific">Spinacia oleracea</name>
    <name type="common">Spinach</name>
    <dbReference type="NCBI Taxonomy" id="3562"/>
    <lineage>
        <taxon>Eukaryota</taxon>
        <taxon>Viridiplantae</taxon>
        <taxon>Streptophyta</taxon>
        <taxon>Embryophyta</taxon>
        <taxon>Tracheophyta</taxon>
        <taxon>Spermatophyta</taxon>
        <taxon>Magnoliopsida</taxon>
        <taxon>eudicotyledons</taxon>
        <taxon>Gunneridae</taxon>
        <taxon>Pentapetalae</taxon>
        <taxon>Caryophyllales</taxon>
        <taxon>Chenopodiaceae</taxon>
        <taxon>Chenopodioideae</taxon>
        <taxon>Anserineae</taxon>
        <taxon>Spinacia</taxon>
    </lineage>
</organism>
<dbReference type="PANTHER" id="PTHR33233">
    <property type="entry name" value="ENDONUCLEASE/EXONUCLEASE/PHOSPHATASE"/>
    <property type="match status" value="1"/>
</dbReference>
<dbReference type="Proteomes" id="UP000813463">
    <property type="component" value="Chromosome 1"/>
</dbReference>
<feature type="compositionally biased region" description="Basic and acidic residues" evidence="1">
    <location>
        <begin position="319"/>
        <end position="331"/>
    </location>
</feature>
<feature type="domain" description="DUF4283" evidence="2">
    <location>
        <begin position="101"/>
        <end position="185"/>
    </location>
</feature>
<feature type="region of interest" description="Disordered" evidence="1">
    <location>
        <begin position="18"/>
        <end position="40"/>
    </location>
</feature>
<feature type="compositionally biased region" description="Gly residues" evidence="1">
    <location>
        <begin position="386"/>
        <end position="399"/>
    </location>
</feature>
<dbReference type="KEGG" id="soe:110793965"/>
<gene>
    <name evidence="4" type="primary">LOC110793965</name>
</gene>
<reference evidence="4" key="2">
    <citation type="submission" date="2025-08" db="UniProtKB">
        <authorList>
            <consortium name="RefSeq"/>
        </authorList>
    </citation>
    <scope>IDENTIFICATION</scope>
    <source>
        <tissue evidence="4">Leaf</tissue>
    </source>
</reference>
<feature type="region of interest" description="Disordered" evidence="1">
    <location>
        <begin position="319"/>
        <end position="351"/>
    </location>
</feature>
<dbReference type="OrthoDB" id="1427152at2759"/>
<dbReference type="PANTHER" id="PTHR33233:SF17">
    <property type="entry name" value="DUF4283 DOMAIN-CONTAINING PROTEIN"/>
    <property type="match status" value="1"/>
</dbReference>
<evidence type="ECO:0000313" key="3">
    <source>
        <dbReference type="Proteomes" id="UP000813463"/>
    </source>
</evidence>
<evidence type="ECO:0000313" key="4">
    <source>
        <dbReference type="RefSeq" id="XP_021854596.1"/>
    </source>
</evidence>
<keyword evidence="3" id="KW-1185">Reference proteome</keyword>
<proteinExistence type="predicted"/>
<protein>
    <recommendedName>
        <fullName evidence="2">DUF4283 domain-containing protein</fullName>
    </recommendedName>
</protein>
<feature type="compositionally biased region" description="Polar residues" evidence="1">
    <location>
        <begin position="18"/>
        <end position="27"/>
    </location>
</feature>
<dbReference type="InterPro" id="IPR025558">
    <property type="entry name" value="DUF4283"/>
</dbReference>
<reference evidence="3" key="1">
    <citation type="journal article" date="2021" name="Nat. Commun.">
        <title>Genomic analyses provide insights into spinach domestication and the genetic basis of agronomic traits.</title>
        <authorList>
            <person name="Cai X."/>
            <person name="Sun X."/>
            <person name="Xu C."/>
            <person name="Sun H."/>
            <person name="Wang X."/>
            <person name="Ge C."/>
            <person name="Zhang Z."/>
            <person name="Wang Q."/>
            <person name="Fei Z."/>
            <person name="Jiao C."/>
            <person name="Wang Q."/>
        </authorList>
    </citation>
    <scope>NUCLEOTIDE SEQUENCE [LARGE SCALE GENOMIC DNA]</scope>
    <source>
        <strain evidence="3">cv. Varoflay</strain>
    </source>
</reference>
<dbReference type="GeneID" id="110793965"/>
<feature type="region of interest" description="Disordered" evidence="1">
    <location>
        <begin position="381"/>
        <end position="407"/>
    </location>
</feature>